<gene>
    <name evidence="1" type="ORF">CB4_01270</name>
</gene>
<name>A0A0U5B8L9_9BACL</name>
<dbReference type="AlphaFoldDB" id="A0A0U5B8L9"/>
<evidence type="ECO:0000313" key="2">
    <source>
        <dbReference type="Proteomes" id="UP000217696"/>
    </source>
</evidence>
<sequence>MKKSNSYKATVVLGISFFGLLLSYPFKDSFTGGFFTSLCSAAMVGGIADWFGVTALFRKPLGISFRTEIIPRNREKIFNEMANMVQNEFLTKERLKSKVEEYDIADLLIRYLKEHGGKQDMKEVLDKVVQNLLDEIHPQEMGVFIEKLIKDGVEKAQVSPIVVKVIAWSIEHGYDDLIIDFTCKELIRIIKRKEVHDELTMFIKRVRSEYEKHSVVRTLTDKILLDWFLSLSPANIAQLLQDKGCNLLEDKHVLRKEIRIYIENWLKKLKEDKNTQDKIEKLKVEIVKKISIHEQLAQVIKTYKEVAATHSEGVFYLIKDINQEVNNLITRFEDNVERRNQLNSKVQQKVIQWIDKEHGYIGKMVNESLNHFTNAMLIEFIESKVGNDLQMIRINGSIVGGLVGAFIFVITFWFV</sequence>
<reference evidence="1 2" key="1">
    <citation type="submission" date="2015-12" db="EMBL/GenBank/DDBJ databases">
        <title>Genome sequence of Aneurinibacillus soli.</title>
        <authorList>
            <person name="Lee J.S."/>
            <person name="Lee K.C."/>
            <person name="Kim K.K."/>
            <person name="Lee B.W."/>
        </authorList>
    </citation>
    <scope>NUCLEOTIDE SEQUENCE [LARGE SCALE GENOMIC DNA]</scope>
    <source>
        <strain evidence="1 2">CB4</strain>
    </source>
</reference>
<dbReference type="Proteomes" id="UP000217696">
    <property type="component" value="Chromosome"/>
</dbReference>
<dbReference type="InterPro" id="IPR007383">
    <property type="entry name" value="DUF445"/>
</dbReference>
<dbReference type="KEGG" id="asoc:CB4_01270"/>
<dbReference type="GO" id="GO:0005886">
    <property type="term" value="C:plasma membrane"/>
    <property type="evidence" value="ECO:0007669"/>
    <property type="project" value="TreeGrafter"/>
</dbReference>
<dbReference type="Pfam" id="PF04286">
    <property type="entry name" value="DUF445"/>
    <property type="match status" value="1"/>
</dbReference>
<organism evidence="1 2">
    <name type="scientific">Aneurinibacillus soli</name>
    <dbReference type="NCBI Taxonomy" id="1500254"/>
    <lineage>
        <taxon>Bacteria</taxon>
        <taxon>Bacillati</taxon>
        <taxon>Bacillota</taxon>
        <taxon>Bacilli</taxon>
        <taxon>Bacillales</taxon>
        <taxon>Paenibacillaceae</taxon>
        <taxon>Aneurinibacillus group</taxon>
        <taxon>Aneurinibacillus</taxon>
    </lineage>
</organism>
<protein>
    <submittedName>
        <fullName evidence="1">Uncharacterized protein</fullName>
    </submittedName>
</protein>
<accession>A0A0U5B8L9</accession>
<keyword evidence="2" id="KW-1185">Reference proteome</keyword>
<evidence type="ECO:0000313" key="1">
    <source>
        <dbReference type="EMBL" id="BAU27101.1"/>
    </source>
</evidence>
<dbReference type="EMBL" id="AP017312">
    <property type="protein sequence ID" value="BAU27101.1"/>
    <property type="molecule type" value="Genomic_DNA"/>
</dbReference>
<dbReference type="RefSeq" id="WP_096464167.1">
    <property type="nucleotide sequence ID" value="NZ_AP017312.1"/>
</dbReference>
<dbReference type="OrthoDB" id="9769590at2"/>
<dbReference type="PANTHER" id="PTHR38442">
    <property type="entry name" value="INNER MEMBRANE PROTEIN-RELATED"/>
    <property type="match status" value="1"/>
</dbReference>
<proteinExistence type="predicted"/>
<dbReference type="PANTHER" id="PTHR38442:SF1">
    <property type="entry name" value="INNER MEMBRANE PROTEIN"/>
    <property type="match status" value="1"/>
</dbReference>